<dbReference type="InterPro" id="IPR002611">
    <property type="entry name" value="IstB_ATP-bd"/>
</dbReference>
<dbReference type="STRING" id="663278.Ethha_0516"/>
<dbReference type="Pfam" id="PF01695">
    <property type="entry name" value="IstB_IS21"/>
    <property type="match status" value="1"/>
</dbReference>
<evidence type="ECO:0000313" key="2">
    <source>
        <dbReference type="EMBL" id="ADU26101.1"/>
    </source>
</evidence>
<accession>E6U937</accession>
<sequence length="277" mass="31153">MEQAMKNGLESWFQPLPDQKCPYCGRILHQLTHTVASGQTYLLGIYEICDCEGAVRRREQTAAAKAKQEQYRVEQLHQGKVDKLLKAMDIPARYTHCTLQNYSVPPGDQRALEMVSAYVERFGAQRKKGMGLYLHGANGLGKTHLAYAIARALCEKEHAVICKAAVDILLDFRAVMDGALNETEYTAMRAYVSADLLVVDDLGKEHVTDWSLAQFFGILDGRYRQMRPTIVTTNYVDDALIRRLALQSDRETATGIVSRLHGMAYDVPMSGKDYRSQ</sequence>
<dbReference type="SUPFAM" id="SSF52540">
    <property type="entry name" value="P-loop containing nucleoside triphosphate hydrolases"/>
    <property type="match status" value="1"/>
</dbReference>
<dbReference type="PANTHER" id="PTHR30050">
    <property type="entry name" value="CHROMOSOMAL REPLICATION INITIATOR PROTEIN DNAA"/>
    <property type="match status" value="1"/>
</dbReference>
<dbReference type="EMBL" id="CP002400">
    <property type="protein sequence ID" value="ADU26101.1"/>
    <property type="molecule type" value="Genomic_DNA"/>
</dbReference>
<name>E6U937_ETHHY</name>
<dbReference type="CDD" id="cd00009">
    <property type="entry name" value="AAA"/>
    <property type="match status" value="1"/>
</dbReference>
<evidence type="ECO:0000313" key="3">
    <source>
        <dbReference type="Proteomes" id="UP000001551"/>
    </source>
</evidence>
<keyword evidence="2" id="KW-0067">ATP-binding</keyword>
<keyword evidence="3" id="KW-1185">Reference proteome</keyword>
<dbReference type="KEGG" id="eha:Ethha_0516"/>
<dbReference type="Proteomes" id="UP000001551">
    <property type="component" value="Chromosome"/>
</dbReference>
<dbReference type="InterPro" id="IPR003593">
    <property type="entry name" value="AAA+_ATPase"/>
</dbReference>
<dbReference type="GO" id="GO:0005524">
    <property type="term" value="F:ATP binding"/>
    <property type="evidence" value="ECO:0007669"/>
    <property type="project" value="UniProtKB-KW"/>
</dbReference>
<protein>
    <submittedName>
        <fullName evidence="2">IstB domain protein ATP-binding protein</fullName>
    </submittedName>
</protein>
<reference evidence="2 3" key="1">
    <citation type="submission" date="2010-12" db="EMBL/GenBank/DDBJ databases">
        <title>Complete sequence of Ethanoligenens harbinense YUAN-3.</title>
        <authorList>
            <person name="Lucas S."/>
            <person name="Copeland A."/>
            <person name="Lapidus A."/>
            <person name="Cheng J.-F."/>
            <person name="Bruce D."/>
            <person name="Goodwin L."/>
            <person name="Pitluck S."/>
            <person name="Chertkov O."/>
            <person name="Misra M."/>
            <person name="Detter J.C."/>
            <person name="Han C."/>
            <person name="Tapia R."/>
            <person name="Land M."/>
            <person name="Hauser L."/>
            <person name="Jeffries C."/>
            <person name="Kyrpides N."/>
            <person name="Ivanova N."/>
            <person name="Mikhailova N."/>
            <person name="Wang A."/>
            <person name="Mouttaki H."/>
            <person name="He Z."/>
            <person name="Zhou J."/>
            <person name="Hemme C.L."/>
            <person name="Woyke T."/>
        </authorList>
    </citation>
    <scope>NUCLEOTIDE SEQUENCE [LARGE SCALE GENOMIC DNA]</scope>
    <source>
        <strain evidence="3">DSM 18485 / JCM 12961 / CGMCC 1.5033 / YUAN-3</strain>
    </source>
</reference>
<evidence type="ECO:0000259" key="1">
    <source>
        <dbReference type="SMART" id="SM00382"/>
    </source>
</evidence>
<proteinExistence type="predicted"/>
<keyword evidence="2" id="KW-0547">Nucleotide-binding</keyword>
<dbReference type="GO" id="GO:0006260">
    <property type="term" value="P:DNA replication"/>
    <property type="evidence" value="ECO:0007669"/>
    <property type="project" value="TreeGrafter"/>
</dbReference>
<organism evidence="2 3">
    <name type="scientific">Ethanoligenens harbinense (strain DSM 18485 / JCM 12961 / CGMCC 1.5033 / YUAN-3)</name>
    <dbReference type="NCBI Taxonomy" id="663278"/>
    <lineage>
        <taxon>Bacteria</taxon>
        <taxon>Bacillati</taxon>
        <taxon>Bacillota</taxon>
        <taxon>Clostridia</taxon>
        <taxon>Eubacteriales</taxon>
        <taxon>Oscillospiraceae</taxon>
        <taxon>Ethanoligenens</taxon>
    </lineage>
</organism>
<dbReference type="Gene3D" id="3.40.50.300">
    <property type="entry name" value="P-loop containing nucleotide triphosphate hydrolases"/>
    <property type="match status" value="1"/>
</dbReference>
<dbReference type="AlphaFoldDB" id="E6U937"/>
<dbReference type="SMART" id="SM00382">
    <property type="entry name" value="AAA"/>
    <property type="match status" value="1"/>
</dbReference>
<dbReference type="InterPro" id="IPR027417">
    <property type="entry name" value="P-loop_NTPase"/>
</dbReference>
<gene>
    <name evidence="2" type="ordered locus">Ethha_0516</name>
</gene>
<dbReference type="PANTHER" id="PTHR30050:SF4">
    <property type="entry name" value="ATP-BINDING PROTEIN RV3427C IN INSERTION SEQUENCE-RELATED"/>
    <property type="match status" value="1"/>
</dbReference>
<dbReference type="RefSeq" id="WP_013484474.1">
    <property type="nucleotide sequence ID" value="NC_014828.1"/>
</dbReference>
<dbReference type="eggNOG" id="COG1484">
    <property type="taxonomic scope" value="Bacteria"/>
</dbReference>
<dbReference type="HOGENOM" id="CLU_062999_3_2_9"/>
<feature type="domain" description="AAA+ ATPase" evidence="1">
    <location>
        <begin position="128"/>
        <end position="254"/>
    </location>
</feature>